<keyword evidence="12" id="KW-0378">Hydrolase</keyword>
<dbReference type="AlphaFoldDB" id="A0A1Y5R8D1"/>
<keyword evidence="4" id="KW-1003">Cell membrane</keyword>
<dbReference type="GO" id="GO:0016887">
    <property type="term" value="F:ATP hydrolysis activity"/>
    <property type="evidence" value="ECO:0007669"/>
    <property type="project" value="InterPro"/>
</dbReference>
<sequence>MTLFTLENICFDVPGRRLIDGLSLSVGTGITALVGRNGSAKSTLLKMLAAQTHPSVGTIQYAGKNLQDWKARDFARDLAFLPQVTPPTEGLLLRELIALGRYPWRGALGRLGPEDHRLIDAAIAQCGLEDKRDQLVDTLSGGERQRGWIAMMLAQGARTLLLDEPISALDVAHQVEVLGLLRDTVRRRGISAVVVLHDVNMAVRFCDHVIALDTGRVTLQGEVRELLDPAALLRIYGVPMQVIDAEPTPVVHPL</sequence>
<dbReference type="Pfam" id="PF00005">
    <property type="entry name" value="ABC_tran"/>
    <property type="match status" value="1"/>
</dbReference>
<evidence type="ECO:0000256" key="6">
    <source>
        <dbReference type="ARBA" id="ARBA00022741"/>
    </source>
</evidence>
<dbReference type="OrthoDB" id="9805601at2"/>
<proteinExistence type="inferred from homology"/>
<evidence type="ECO:0000256" key="7">
    <source>
        <dbReference type="ARBA" id="ARBA00022840"/>
    </source>
</evidence>
<dbReference type="PANTHER" id="PTHR42771:SF2">
    <property type="entry name" value="IRON(3+)-HYDROXAMATE IMPORT ATP-BINDING PROTEIN FHUC"/>
    <property type="match status" value="1"/>
</dbReference>
<organism evidence="12 13">
    <name type="scientific">Pacificibacter marinus</name>
    <dbReference type="NCBI Taxonomy" id="658057"/>
    <lineage>
        <taxon>Bacteria</taxon>
        <taxon>Pseudomonadati</taxon>
        <taxon>Pseudomonadota</taxon>
        <taxon>Alphaproteobacteria</taxon>
        <taxon>Rhodobacterales</taxon>
        <taxon>Roseobacteraceae</taxon>
        <taxon>Pacificibacter</taxon>
    </lineage>
</organism>
<evidence type="ECO:0000256" key="1">
    <source>
        <dbReference type="ARBA" id="ARBA00004202"/>
    </source>
</evidence>
<dbReference type="Proteomes" id="UP000193307">
    <property type="component" value="Unassembled WGS sequence"/>
</dbReference>
<dbReference type="FunFam" id="3.40.50.300:FF:000134">
    <property type="entry name" value="Iron-enterobactin ABC transporter ATP-binding protein"/>
    <property type="match status" value="1"/>
</dbReference>
<reference evidence="12 13" key="1">
    <citation type="submission" date="2017-03" db="EMBL/GenBank/DDBJ databases">
        <authorList>
            <person name="Afonso C.L."/>
            <person name="Miller P.J."/>
            <person name="Scott M.A."/>
            <person name="Spackman E."/>
            <person name="Goraichik I."/>
            <person name="Dimitrov K.M."/>
            <person name="Suarez D.L."/>
            <person name="Swayne D.E."/>
        </authorList>
    </citation>
    <scope>NUCLEOTIDE SEQUENCE [LARGE SCALE GENOMIC DNA]</scope>
    <source>
        <strain evidence="12 13">CECT 7971</strain>
    </source>
</reference>
<evidence type="ECO:0000256" key="9">
    <source>
        <dbReference type="ARBA" id="ARBA00023065"/>
    </source>
</evidence>
<dbReference type="InterPro" id="IPR003593">
    <property type="entry name" value="AAA+_ATPase"/>
</dbReference>
<keyword evidence="5" id="KW-0410">Iron transport</keyword>
<keyword evidence="8" id="KW-0408">Iron</keyword>
<evidence type="ECO:0000256" key="2">
    <source>
        <dbReference type="ARBA" id="ARBA00005417"/>
    </source>
</evidence>
<evidence type="ECO:0000259" key="11">
    <source>
        <dbReference type="PROSITE" id="PS50893"/>
    </source>
</evidence>
<dbReference type="Gene3D" id="3.40.50.300">
    <property type="entry name" value="P-loop containing nucleotide triphosphate hydrolases"/>
    <property type="match status" value="1"/>
</dbReference>
<evidence type="ECO:0000256" key="5">
    <source>
        <dbReference type="ARBA" id="ARBA00022496"/>
    </source>
</evidence>
<evidence type="ECO:0000256" key="8">
    <source>
        <dbReference type="ARBA" id="ARBA00023004"/>
    </source>
</evidence>
<name>A0A1Y5R8D1_9RHOB</name>
<dbReference type="PROSITE" id="PS50893">
    <property type="entry name" value="ABC_TRANSPORTER_2"/>
    <property type="match status" value="1"/>
</dbReference>
<keyword evidence="3" id="KW-0813">Transport</keyword>
<dbReference type="InterPro" id="IPR003439">
    <property type="entry name" value="ABC_transporter-like_ATP-bd"/>
</dbReference>
<dbReference type="RefSeq" id="WP_085847004.1">
    <property type="nucleotide sequence ID" value="NZ_FNZV01000001.1"/>
</dbReference>
<comment type="similarity">
    <text evidence="2">Belongs to the ABC transporter superfamily.</text>
</comment>
<comment type="subcellular location">
    <subcellularLocation>
        <location evidence="1">Cell membrane</location>
        <topology evidence="1">Peripheral membrane protein</topology>
    </subcellularLocation>
</comment>
<dbReference type="EMBL" id="FWFW01000001">
    <property type="protein sequence ID" value="SLN11478.1"/>
    <property type="molecule type" value="Genomic_DNA"/>
</dbReference>
<gene>
    <name evidence="12" type="primary">fhuC</name>
    <name evidence="12" type="ORF">PAM7971_00063</name>
</gene>
<dbReference type="SMART" id="SM00382">
    <property type="entry name" value="AAA"/>
    <property type="match status" value="1"/>
</dbReference>
<dbReference type="InterPro" id="IPR027417">
    <property type="entry name" value="P-loop_NTPase"/>
</dbReference>
<dbReference type="CDD" id="cd03214">
    <property type="entry name" value="ABC_Iron-Siderophores_B12_Hemin"/>
    <property type="match status" value="1"/>
</dbReference>
<evidence type="ECO:0000256" key="3">
    <source>
        <dbReference type="ARBA" id="ARBA00022448"/>
    </source>
</evidence>
<keyword evidence="7 12" id="KW-0067">ATP-binding</keyword>
<keyword evidence="9" id="KW-0406">Ion transport</keyword>
<dbReference type="GO" id="GO:0005524">
    <property type="term" value="F:ATP binding"/>
    <property type="evidence" value="ECO:0007669"/>
    <property type="project" value="UniProtKB-KW"/>
</dbReference>
<dbReference type="GO" id="GO:0005886">
    <property type="term" value="C:plasma membrane"/>
    <property type="evidence" value="ECO:0007669"/>
    <property type="project" value="UniProtKB-SubCell"/>
</dbReference>
<evidence type="ECO:0000256" key="10">
    <source>
        <dbReference type="ARBA" id="ARBA00023136"/>
    </source>
</evidence>
<evidence type="ECO:0000313" key="12">
    <source>
        <dbReference type="EMBL" id="SLN11478.1"/>
    </source>
</evidence>
<evidence type="ECO:0000313" key="13">
    <source>
        <dbReference type="Proteomes" id="UP000193307"/>
    </source>
</evidence>
<dbReference type="GO" id="GO:0006826">
    <property type="term" value="P:iron ion transport"/>
    <property type="evidence" value="ECO:0007669"/>
    <property type="project" value="UniProtKB-KW"/>
</dbReference>
<feature type="domain" description="ABC transporter" evidence="11">
    <location>
        <begin position="4"/>
        <end position="239"/>
    </location>
</feature>
<dbReference type="PANTHER" id="PTHR42771">
    <property type="entry name" value="IRON(3+)-HYDROXAMATE IMPORT ATP-BINDING PROTEIN FHUC"/>
    <property type="match status" value="1"/>
</dbReference>
<dbReference type="STRING" id="658057.SAMN04488032_101584"/>
<evidence type="ECO:0000256" key="4">
    <source>
        <dbReference type="ARBA" id="ARBA00022475"/>
    </source>
</evidence>
<dbReference type="SUPFAM" id="SSF52540">
    <property type="entry name" value="P-loop containing nucleoside triphosphate hydrolases"/>
    <property type="match status" value="1"/>
</dbReference>
<dbReference type="InterPro" id="IPR051535">
    <property type="entry name" value="Siderophore_ABC-ATPase"/>
</dbReference>
<dbReference type="EC" id="3.6.3.34" evidence="12"/>
<keyword evidence="10" id="KW-0472">Membrane</keyword>
<protein>
    <submittedName>
        <fullName evidence="12">Iron(3+)-hydroxamate import ATP-binding protein FhuC</fullName>
        <ecNumber evidence="12">3.6.3.34</ecNumber>
    </submittedName>
</protein>
<keyword evidence="13" id="KW-1185">Reference proteome</keyword>
<keyword evidence="6" id="KW-0547">Nucleotide-binding</keyword>
<accession>A0A1Y5R8D1</accession>